<dbReference type="EMBL" id="CAADRA010000789">
    <property type="protein sequence ID" value="VFT81013.1"/>
    <property type="molecule type" value="Genomic_DNA"/>
</dbReference>
<evidence type="ECO:0000313" key="13">
    <source>
        <dbReference type="EMBL" id="VFT92852.1"/>
    </source>
</evidence>
<dbReference type="EMBL" id="VJMH01000317">
    <property type="protein sequence ID" value="KAF0717008.1"/>
    <property type="molecule type" value="Genomic_DNA"/>
</dbReference>
<dbReference type="EMBL" id="CAADRA010003937">
    <property type="protein sequence ID" value="VFT84289.1"/>
    <property type="molecule type" value="Genomic_DNA"/>
</dbReference>
<proteinExistence type="predicted"/>
<dbReference type="EMBL" id="VJMH01003925">
    <property type="protein sequence ID" value="KAF0704370.1"/>
    <property type="molecule type" value="Genomic_DNA"/>
</dbReference>
<dbReference type="InterPro" id="IPR036770">
    <property type="entry name" value="Ankyrin_rpt-contain_sf"/>
</dbReference>
<evidence type="ECO:0000313" key="10">
    <source>
        <dbReference type="EMBL" id="VFT81013.1"/>
    </source>
</evidence>
<sequence length="880" mass="97964">MTSSALLVLTTEDTLHHVCAYQPGVCEDMRRFLKLTSVWTSLGHYSRIATEMDRAPERWHTHRVLSAWFKSHPPARVLRLIQCMPRIVQLVAEVAAFVGRMDVLDLLQTHQSLDSCSTFLIIEAAMGNQIATLTYLAQHDYRWRVKTAAMAAAACNYVDVLQLLGHGQEDDWLSRDAVAVAATKGYVESLQVLVQMWPLSFDPPARRAALQTALDMTLQRGHVVLAQWLVGEMAATDDMKGAVRAVLNHRGPYSLLAALDIVAVVAAVLAAFPADPVPHLQVVFRLFPCLQTRGSPERRVAEMQCLVFAWTGFHDPRATLCRWLLVTRAMLTSDVQDVLKAHPDLLDQQIHNKNIPLALFLKGCGAGDPARDCSTEFVRQLLLTRNQIPLETVAWLLLEGPATPKACEWLALYGRSETEQARVANWVVDLAAKHFDRAALLGDLLVRLTYTSVSTHGAVLTVLYATWRPLVDGNEMHRVHLACLKNGDQNVLDCMPSIPQPLLLDAVRRFSPKVVNLMVQVATKSMLHEAKIRTVDTVLYHGMLARGTKATEMIDWVTQMNAQGETLARLLNLSLACGFEQPHVVLDTLRDKHANGWSASVLTAVVHHCIVEVLQLEWDCLFCLKKTTLLRPTKVARFLEANTQYRCNVLQWLVQSKRFDTMDGVLSTLVPAQPWPEVAIGSMLSSELINHMKCHGVRIDDSQLFVTDPALRTTISSFLSLLAVGIPELVRKWLPNGSTSKMHVGTEGSPCATEWLAEFIRVQCPGGPVAVMGECLLQRVVQACKPNATFRNMYAVWLFMAEKQQSISSEGGSVESLAKMREIHAEMLHQATIARRKKMAAWLMRRMKGAEYKPALAHALETATSCGPTTIAKRIQSQLD</sequence>
<evidence type="ECO:0000313" key="8">
    <source>
        <dbReference type="EMBL" id="KAF0717008.1"/>
    </source>
</evidence>
<dbReference type="SUPFAM" id="SSF48403">
    <property type="entry name" value="Ankyrin repeat"/>
    <property type="match status" value="1"/>
</dbReference>
<dbReference type="EMBL" id="VJMH01007302">
    <property type="protein sequence ID" value="KAF0684299.1"/>
    <property type="molecule type" value="Genomic_DNA"/>
</dbReference>
<dbReference type="EMBL" id="VJMH01005856">
    <property type="protein sequence ID" value="KAF0692695.1"/>
    <property type="molecule type" value="Genomic_DNA"/>
</dbReference>
<reference evidence="13 17" key="1">
    <citation type="submission" date="2019-03" db="EMBL/GenBank/DDBJ databases">
        <authorList>
            <person name="Gaulin E."/>
            <person name="Dumas B."/>
        </authorList>
    </citation>
    <scope>NUCLEOTIDE SEQUENCE [LARGE SCALE GENOMIC DNA]</scope>
    <source>
        <strain evidence="13">CBS 568.67</strain>
    </source>
</reference>
<dbReference type="EMBL" id="VJMH01005098">
    <property type="protein sequence ID" value="KAF0701190.1"/>
    <property type="molecule type" value="Genomic_DNA"/>
</dbReference>
<dbReference type="EMBL" id="CAADRA010005812">
    <property type="protein sequence ID" value="VFT92852.1"/>
    <property type="molecule type" value="Genomic_DNA"/>
</dbReference>
<evidence type="ECO:0000313" key="9">
    <source>
        <dbReference type="EMBL" id="VFT79747.1"/>
    </source>
</evidence>
<evidence type="ECO:0000313" key="7">
    <source>
        <dbReference type="EMBL" id="KAF0714441.1"/>
    </source>
</evidence>
<protein>
    <submittedName>
        <fullName evidence="13">Aste57867_16068 protein</fullName>
    </submittedName>
    <submittedName>
        <fullName evidence="14">Aste57867_16248 protein</fullName>
    </submittedName>
    <submittedName>
        <fullName evidence="15">Aste57867_20016 protein</fullName>
    </submittedName>
    <submittedName>
        <fullName evidence="16">Aste57867_23717 protein</fullName>
    </submittedName>
    <submittedName>
        <fullName evidence="9">Aste57867_2550 protein</fullName>
    </submittedName>
    <submittedName>
        <fullName evidence="10">Aste57867_3868 protein</fullName>
    </submittedName>
    <submittedName>
        <fullName evidence="11">Aste57867_7373 protein</fullName>
    </submittedName>
    <submittedName>
        <fullName evidence="12">Aste57867_8299 protein</fullName>
    </submittedName>
</protein>
<dbReference type="EMBL" id="CAADRA010005119">
    <property type="protein sequence ID" value="VFT85186.1"/>
    <property type="molecule type" value="Genomic_DNA"/>
</dbReference>
<evidence type="ECO:0000313" key="3">
    <source>
        <dbReference type="EMBL" id="KAF0692695.1"/>
    </source>
</evidence>
<dbReference type="Proteomes" id="UP000332933">
    <property type="component" value="Unassembled WGS sequence"/>
</dbReference>
<dbReference type="EMBL" id="CAADRA010007328">
    <property type="protein sequence ID" value="VFU00362.1"/>
    <property type="molecule type" value="Genomic_DNA"/>
</dbReference>
<evidence type="ECO:0000313" key="2">
    <source>
        <dbReference type="EMBL" id="KAF0688352.1"/>
    </source>
</evidence>
<dbReference type="EMBL" id="CAADRA010005877">
    <property type="protein sequence ID" value="VFT93026.1"/>
    <property type="molecule type" value="Genomic_DNA"/>
</dbReference>
<evidence type="ECO:0000313" key="14">
    <source>
        <dbReference type="EMBL" id="VFT93026.1"/>
    </source>
</evidence>
<evidence type="ECO:0000313" key="12">
    <source>
        <dbReference type="EMBL" id="VFT85186.1"/>
    </source>
</evidence>
<organism evidence="13 17">
    <name type="scientific">Aphanomyces stellatus</name>
    <dbReference type="NCBI Taxonomy" id="120398"/>
    <lineage>
        <taxon>Eukaryota</taxon>
        <taxon>Sar</taxon>
        <taxon>Stramenopiles</taxon>
        <taxon>Oomycota</taxon>
        <taxon>Saprolegniomycetes</taxon>
        <taxon>Saprolegniales</taxon>
        <taxon>Verrucalvaceae</taxon>
        <taxon>Aphanomyces</taxon>
    </lineage>
</organism>
<dbReference type="EMBL" id="VJMH01005791">
    <property type="protein sequence ID" value="KAF0692905.1"/>
    <property type="molecule type" value="Genomic_DNA"/>
</dbReference>
<evidence type="ECO:0000313" key="16">
    <source>
        <dbReference type="EMBL" id="VFU00362.1"/>
    </source>
</evidence>
<dbReference type="AlphaFoldDB" id="A0A485L4L6"/>
<evidence type="ECO:0000313" key="5">
    <source>
        <dbReference type="EMBL" id="KAF0701190.1"/>
    </source>
</evidence>
<reference evidence="1" key="2">
    <citation type="submission" date="2019-06" db="EMBL/GenBank/DDBJ databases">
        <title>Genomics analysis of Aphanomyces spp. identifies a new class of oomycete effector associated with host adaptation.</title>
        <authorList>
            <person name="Gaulin E."/>
        </authorList>
    </citation>
    <scope>NUCLEOTIDE SEQUENCE</scope>
    <source>
        <strain evidence="1">CBS 578.67</strain>
    </source>
</reference>
<evidence type="ECO:0000313" key="6">
    <source>
        <dbReference type="EMBL" id="KAF0704370.1"/>
    </source>
</evidence>
<gene>
    <name evidence="13" type="primary">Aste57867_16068</name>
    <name evidence="14" type="synonym">Aste57867_16248</name>
    <name evidence="15" type="synonym">Aste57867_20016</name>
    <name evidence="16" type="synonym">Aste57867_23717</name>
    <name evidence="9" type="synonym">Aste57867_2550</name>
    <name evidence="10" type="synonym">Aste57867_3868</name>
    <name evidence="11" type="synonym">Aste57867_7373</name>
    <name evidence="12" type="synonym">Aste57867_8299</name>
    <name evidence="8" type="ORF">As57867_002543</name>
    <name evidence="7" type="ORF">As57867_003857</name>
    <name evidence="6" type="ORF">As57867_007347</name>
    <name evidence="5" type="ORF">As57867_008268</name>
    <name evidence="4" type="ORF">As57867_016012</name>
    <name evidence="3" type="ORF">As57867_016191</name>
    <name evidence="2" type="ORF">As57867_019950</name>
    <name evidence="1" type="ORF">As57867_023645</name>
    <name evidence="13" type="ORF">ASTE57867_16068</name>
    <name evidence="14" type="ORF">ASTE57867_16248</name>
    <name evidence="15" type="ORF">ASTE57867_20016</name>
    <name evidence="16" type="ORF">ASTE57867_23717</name>
    <name evidence="9" type="ORF">ASTE57867_2550</name>
    <name evidence="10" type="ORF">ASTE57867_3868</name>
    <name evidence="11" type="ORF">ASTE57867_7373</name>
    <name evidence="12" type="ORF">ASTE57867_8299</name>
</gene>
<keyword evidence="17" id="KW-1185">Reference proteome</keyword>
<dbReference type="EMBL" id="VJMH01006733">
    <property type="protein sequence ID" value="KAF0688352.1"/>
    <property type="molecule type" value="Genomic_DNA"/>
</dbReference>
<accession>A0A485L4L6</accession>
<dbReference type="EMBL" id="CAADRA010000317">
    <property type="protein sequence ID" value="VFT79747.1"/>
    <property type="molecule type" value="Genomic_DNA"/>
</dbReference>
<dbReference type="Gene3D" id="1.25.40.20">
    <property type="entry name" value="Ankyrin repeat-containing domain"/>
    <property type="match status" value="1"/>
</dbReference>
<evidence type="ECO:0000313" key="4">
    <source>
        <dbReference type="EMBL" id="KAF0692905.1"/>
    </source>
</evidence>
<dbReference type="EMBL" id="VJMH01000789">
    <property type="protein sequence ID" value="KAF0714441.1"/>
    <property type="molecule type" value="Genomic_DNA"/>
</dbReference>
<evidence type="ECO:0000313" key="15">
    <source>
        <dbReference type="EMBL" id="VFT96712.1"/>
    </source>
</evidence>
<evidence type="ECO:0000313" key="11">
    <source>
        <dbReference type="EMBL" id="VFT84289.1"/>
    </source>
</evidence>
<dbReference type="EMBL" id="CAADRA010006756">
    <property type="protein sequence ID" value="VFT96712.1"/>
    <property type="molecule type" value="Genomic_DNA"/>
</dbReference>
<name>A0A485L4L6_9STRA</name>
<evidence type="ECO:0000313" key="17">
    <source>
        <dbReference type="Proteomes" id="UP000332933"/>
    </source>
</evidence>
<evidence type="ECO:0000313" key="1">
    <source>
        <dbReference type="EMBL" id="KAF0684299.1"/>
    </source>
</evidence>